<evidence type="ECO:0000256" key="1">
    <source>
        <dbReference type="SAM" id="MobiDB-lite"/>
    </source>
</evidence>
<evidence type="ECO:0000259" key="2">
    <source>
        <dbReference type="SMART" id="SM00834"/>
    </source>
</evidence>
<dbReference type="Pfam" id="PF09723">
    <property type="entry name" value="Zn_ribbon_8"/>
    <property type="match status" value="1"/>
</dbReference>
<reference evidence="3" key="1">
    <citation type="submission" date="2020-02" db="EMBL/GenBank/DDBJ databases">
        <authorList>
            <person name="Meier V. D."/>
        </authorList>
    </citation>
    <scope>NUCLEOTIDE SEQUENCE</scope>
    <source>
        <strain evidence="3">AVDCRST_MAG88</strain>
    </source>
</reference>
<dbReference type="PANTHER" id="PTHR34404">
    <property type="entry name" value="REGULATORY PROTEIN, FMDB FAMILY"/>
    <property type="match status" value="1"/>
</dbReference>
<dbReference type="PANTHER" id="PTHR34404:SF2">
    <property type="entry name" value="CONSERVED SERINE RICH PROTEIN"/>
    <property type="match status" value="1"/>
</dbReference>
<dbReference type="AlphaFoldDB" id="A0A6J4UIC4"/>
<evidence type="ECO:0000313" key="3">
    <source>
        <dbReference type="EMBL" id="CAA9550301.1"/>
    </source>
</evidence>
<sequence>MGNVADKRVVKYNRREWFGAFRVANETTMRMEVDGDMPTYEYGCKNCGYHFEKLQRFSDAPLTECPNCGGEVRRVIHAAGVIFKGAGWYITDSRKGGNGAKATEDKEAAPAATASTDGDGGKAAEKPAESTKATAASED</sequence>
<feature type="region of interest" description="Disordered" evidence="1">
    <location>
        <begin position="90"/>
        <end position="139"/>
    </location>
</feature>
<feature type="domain" description="Putative regulatory protein FmdB zinc ribbon" evidence="2">
    <location>
        <begin position="37"/>
        <end position="77"/>
    </location>
</feature>
<dbReference type="EMBL" id="CADCWM010000257">
    <property type="protein sequence ID" value="CAA9550301.1"/>
    <property type="molecule type" value="Genomic_DNA"/>
</dbReference>
<dbReference type="SMART" id="SM00834">
    <property type="entry name" value="CxxC_CXXC_SSSS"/>
    <property type="match status" value="1"/>
</dbReference>
<dbReference type="InterPro" id="IPR013429">
    <property type="entry name" value="Regulatory_FmdB_Zinc_ribbon"/>
</dbReference>
<organism evidence="3">
    <name type="scientific">uncultured Thermomicrobiales bacterium</name>
    <dbReference type="NCBI Taxonomy" id="1645740"/>
    <lineage>
        <taxon>Bacteria</taxon>
        <taxon>Pseudomonadati</taxon>
        <taxon>Thermomicrobiota</taxon>
        <taxon>Thermomicrobia</taxon>
        <taxon>Thermomicrobiales</taxon>
        <taxon>environmental samples</taxon>
    </lineage>
</organism>
<dbReference type="NCBIfam" id="TIGR02605">
    <property type="entry name" value="CxxC_CxxC_SSSS"/>
    <property type="match status" value="1"/>
</dbReference>
<protein>
    <recommendedName>
        <fullName evidence="2">Putative regulatory protein FmdB zinc ribbon domain-containing protein</fullName>
    </recommendedName>
</protein>
<gene>
    <name evidence="3" type="ORF">AVDCRST_MAG88-715</name>
</gene>
<feature type="compositionally biased region" description="Basic and acidic residues" evidence="1">
    <location>
        <begin position="119"/>
        <end position="129"/>
    </location>
</feature>
<proteinExistence type="predicted"/>
<name>A0A6J4UIC4_9BACT</name>
<accession>A0A6J4UIC4</accession>